<dbReference type="KEGG" id="pki:111838829"/>
<dbReference type="InterPro" id="IPR036568">
    <property type="entry name" value="GGCT-like_sf"/>
</dbReference>
<dbReference type="Gene3D" id="3.10.490.10">
    <property type="entry name" value="Gamma-glutamyl cyclotransferase-like"/>
    <property type="match status" value="1"/>
</dbReference>
<evidence type="ECO:0000313" key="5">
    <source>
        <dbReference type="Ensembl" id="ENSPKIP00000013207.1"/>
    </source>
</evidence>
<dbReference type="Proteomes" id="UP000261540">
    <property type="component" value="Unplaced"/>
</dbReference>
<comment type="catalytic activity">
    <reaction evidence="3 4">
        <text>glutathione = L-cysteinylglycine + 5-oxo-L-proline</text>
        <dbReference type="Rhea" id="RHEA:47724"/>
        <dbReference type="ChEBI" id="CHEBI:57925"/>
        <dbReference type="ChEBI" id="CHEBI:58402"/>
        <dbReference type="ChEBI" id="CHEBI:61694"/>
        <dbReference type="EC" id="4.3.2.7"/>
    </reaction>
</comment>
<dbReference type="GO" id="GO:0061928">
    <property type="term" value="F:glutathione specific gamma-glutamylcyclotransferase activity"/>
    <property type="evidence" value="ECO:0007669"/>
    <property type="project" value="UniProtKB-EC"/>
</dbReference>
<dbReference type="Pfam" id="PF04752">
    <property type="entry name" value="ChaC"/>
    <property type="match status" value="1"/>
</dbReference>
<dbReference type="GeneID" id="111838829"/>
<dbReference type="GeneTree" id="ENSGT00390000003855"/>
<dbReference type="GO" id="GO:0003839">
    <property type="term" value="F:gamma-glutamylcyclotransferase activity"/>
    <property type="evidence" value="ECO:0007669"/>
    <property type="project" value="UniProtKB-UniRule"/>
</dbReference>
<organism evidence="5 6">
    <name type="scientific">Paramormyrops kingsleyae</name>
    <dbReference type="NCBI Taxonomy" id="1676925"/>
    <lineage>
        <taxon>Eukaryota</taxon>
        <taxon>Metazoa</taxon>
        <taxon>Chordata</taxon>
        <taxon>Craniata</taxon>
        <taxon>Vertebrata</taxon>
        <taxon>Euteleostomi</taxon>
        <taxon>Actinopterygii</taxon>
        <taxon>Neopterygii</taxon>
        <taxon>Teleostei</taxon>
        <taxon>Osteoglossocephala</taxon>
        <taxon>Osteoglossomorpha</taxon>
        <taxon>Osteoglossiformes</taxon>
        <taxon>Mormyridae</taxon>
        <taxon>Paramormyrops</taxon>
    </lineage>
</organism>
<evidence type="ECO:0000256" key="2">
    <source>
        <dbReference type="ARBA" id="ARBA00023239"/>
    </source>
</evidence>
<dbReference type="InterPro" id="IPR006840">
    <property type="entry name" value="ChaC"/>
</dbReference>
<dbReference type="PANTHER" id="PTHR12192">
    <property type="entry name" value="CATION TRANSPORT PROTEIN CHAC-RELATED"/>
    <property type="match status" value="1"/>
</dbReference>
<dbReference type="AlphaFoldDB" id="A0A3B3R373"/>
<keyword evidence="2 4" id="KW-0456">Lyase</keyword>
<evidence type="ECO:0000313" key="6">
    <source>
        <dbReference type="Proteomes" id="UP000261540"/>
    </source>
</evidence>
<evidence type="ECO:0000256" key="1">
    <source>
        <dbReference type="ARBA" id="ARBA00009662"/>
    </source>
</evidence>
<reference evidence="5" key="1">
    <citation type="submission" date="2025-08" db="UniProtKB">
        <authorList>
            <consortium name="Ensembl"/>
        </authorList>
    </citation>
    <scope>IDENTIFICATION</scope>
</reference>
<dbReference type="GO" id="GO:0005737">
    <property type="term" value="C:cytoplasm"/>
    <property type="evidence" value="ECO:0007669"/>
    <property type="project" value="TreeGrafter"/>
</dbReference>
<evidence type="ECO:0000256" key="3">
    <source>
        <dbReference type="ARBA" id="ARBA00048073"/>
    </source>
</evidence>
<name>A0A3B3R373_9TELE</name>
<dbReference type="CDD" id="cd06661">
    <property type="entry name" value="GGCT_like"/>
    <property type="match status" value="1"/>
</dbReference>
<evidence type="ECO:0000256" key="4">
    <source>
        <dbReference type="RuleBase" id="RU363081"/>
    </source>
</evidence>
<dbReference type="STRING" id="1676925.ENSPKIP00000013207"/>
<dbReference type="RefSeq" id="XP_023657956.1">
    <property type="nucleotide sequence ID" value="XM_023802188.2"/>
</dbReference>
<dbReference type="GO" id="GO:0006751">
    <property type="term" value="P:glutathione catabolic process"/>
    <property type="evidence" value="ECO:0007669"/>
    <property type="project" value="UniProtKB-UniRule"/>
</dbReference>
<dbReference type="EC" id="4.3.2.7" evidence="4"/>
<reference evidence="5" key="2">
    <citation type="submission" date="2025-09" db="UniProtKB">
        <authorList>
            <consortium name="Ensembl"/>
        </authorList>
    </citation>
    <scope>IDENTIFICATION</scope>
</reference>
<comment type="similarity">
    <text evidence="1">Belongs to the gamma-glutamylcyclotransferase family. ChaC subfamily.</text>
</comment>
<protein>
    <recommendedName>
        <fullName evidence="4">Gamma-glutamylcyclotransferase</fullName>
        <ecNumber evidence="4">4.3.2.7</ecNumber>
    </recommendedName>
</protein>
<sequence length="199" mass="22868">MKHQDMINEQRSLWVFGYGSLVWRPDFKFKRSKVGYIQGYKRRFWHGDTFHRGDIDMPGRVVTLVEDDDACTWGVAYEVTGSQIEESLKYLNVRESECGGYITKWVEFISREDSHTPILALTYIATASNPIYQGPASPEEIAAQIAVCKGKTGHNIEYLLRLAQFMKRYCPEVEDDHLFSIEAATLALVPYLLVSKQMM</sequence>
<dbReference type="Ensembl" id="ENSPKIT00000037624.1">
    <property type="protein sequence ID" value="ENSPKIP00000013207.1"/>
    <property type="gene ID" value="ENSPKIG00000000730.1"/>
</dbReference>
<accession>A0A3B3R373</accession>
<dbReference type="OrthoDB" id="1933483at2759"/>
<comment type="function">
    <text evidence="4">Catalyzes the cleavage of glutathione into 5-oxo-L-proline and a Cys-Gly dipeptide. Acts specifically on glutathione, but not on other gamma-glutamyl peptides.</text>
</comment>
<dbReference type="SUPFAM" id="SSF110857">
    <property type="entry name" value="Gamma-glutamyl cyclotransferase-like"/>
    <property type="match status" value="1"/>
</dbReference>
<proteinExistence type="inferred from homology"/>
<dbReference type="PANTHER" id="PTHR12192:SF26">
    <property type="entry name" value="GLUTATHIONE-SPECIFIC GAMMA-GLUTAMYLCYCLOTRANSFERASE 1"/>
    <property type="match status" value="1"/>
</dbReference>
<dbReference type="InterPro" id="IPR013024">
    <property type="entry name" value="GGCT-like"/>
</dbReference>
<keyword evidence="6" id="KW-1185">Reference proteome</keyword>